<evidence type="ECO:0000313" key="1">
    <source>
        <dbReference type="EMBL" id="APU47045.1"/>
    </source>
</evidence>
<dbReference type="AlphaFoldDB" id="A0A1L7GY93"/>
<reference evidence="1 2" key="1">
    <citation type="submission" date="2016-12" db="EMBL/GenBank/DDBJ databases">
        <title>Complete Genome Sequence of Lactobacillus fermentum Strain SNUV175, a Probiotic for Treatment of Bacterial Vaginosis.</title>
        <authorList>
            <person name="Lee S."/>
            <person name="You H.J."/>
            <person name="Kwon B."/>
            <person name="Ko G."/>
        </authorList>
    </citation>
    <scope>NUCLEOTIDE SEQUENCE [LARGE SCALE GENOMIC DNA]</scope>
    <source>
        <strain evidence="1 2">SNUV175</strain>
        <plasmid evidence="2">psnu175-4</plasmid>
    </source>
</reference>
<sequence>MTKVKTLNVRLNPEKIVDKEILDYFDQSLIPKTTLVKTALIHEIERLKASGDPYVKDNLKASETPENELDSSFSAKERLRGGFSAFSDKDI</sequence>
<dbReference type="Proteomes" id="UP000185427">
    <property type="component" value="Plasmid pSNU175-4"/>
</dbReference>
<keyword evidence="1" id="KW-0614">Plasmid</keyword>
<dbReference type="EMBL" id="CP019033">
    <property type="protein sequence ID" value="APU47045.1"/>
    <property type="molecule type" value="Genomic_DNA"/>
</dbReference>
<dbReference type="RefSeq" id="WP_007127113.1">
    <property type="nucleotide sequence ID" value="NZ_CP019033.1"/>
</dbReference>
<geneLocation type="plasmid" evidence="2">
    <name>psnu175-4</name>
</geneLocation>
<organism evidence="1 2">
    <name type="scientific">Limosilactobacillus fermentum</name>
    <name type="common">Lactobacillus fermentum</name>
    <dbReference type="NCBI Taxonomy" id="1613"/>
    <lineage>
        <taxon>Bacteria</taxon>
        <taxon>Bacillati</taxon>
        <taxon>Bacillota</taxon>
        <taxon>Bacilli</taxon>
        <taxon>Lactobacillales</taxon>
        <taxon>Lactobacillaceae</taxon>
        <taxon>Limosilactobacillus</taxon>
    </lineage>
</organism>
<gene>
    <name evidence="1" type="ORF">BUW47_11525</name>
</gene>
<dbReference type="OrthoDB" id="2308546at2"/>
<evidence type="ECO:0000313" key="2">
    <source>
        <dbReference type="Proteomes" id="UP000185427"/>
    </source>
</evidence>
<protein>
    <submittedName>
        <fullName evidence="1">Dihydrodipicolinate reductase</fullName>
    </submittedName>
</protein>
<proteinExistence type="predicted"/>
<accession>A0A1L7GY93</accession>
<name>A0A1L7GY93_LIMFE</name>